<protein>
    <submittedName>
        <fullName evidence="7">Threonine/homoserine/homoserine lactone efflux protein</fullName>
    </submittedName>
</protein>
<dbReference type="PANTHER" id="PTHR30086:SF20">
    <property type="entry name" value="ARGININE EXPORTER PROTEIN ARGO-RELATED"/>
    <property type="match status" value="1"/>
</dbReference>
<organism evidence="7 8">
    <name type="scientific">Amycolatopsis magusensis</name>
    <dbReference type="NCBI Taxonomy" id="882444"/>
    <lineage>
        <taxon>Bacteria</taxon>
        <taxon>Bacillati</taxon>
        <taxon>Actinomycetota</taxon>
        <taxon>Actinomycetes</taxon>
        <taxon>Pseudonocardiales</taxon>
        <taxon>Pseudonocardiaceae</taxon>
        <taxon>Amycolatopsis</taxon>
    </lineage>
</organism>
<dbReference type="Proteomes" id="UP000741013">
    <property type="component" value="Unassembled WGS sequence"/>
</dbReference>
<evidence type="ECO:0000313" key="8">
    <source>
        <dbReference type="Proteomes" id="UP000741013"/>
    </source>
</evidence>
<comment type="subcellular location">
    <subcellularLocation>
        <location evidence="1">Cell membrane</location>
        <topology evidence="1">Multi-pass membrane protein</topology>
    </subcellularLocation>
</comment>
<evidence type="ECO:0000256" key="6">
    <source>
        <dbReference type="SAM" id="Phobius"/>
    </source>
</evidence>
<dbReference type="InterPro" id="IPR001123">
    <property type="entry name" value="LeuE-type"/>
</dbReference>
<evidence type="ECO:0000256" key="5">
    <source>
        <dbReference type="ARBA" id="ARBA00023136"/>
    </source>
</evidence>
<sequence length="207" mass="22020">MSETALLTWTLVAFLGVATPGIDTLLVLRHTLLGGRRAGLRAVTGIALGCLVWATASLAGLTALLAASEVAYQVVRIAGAAYLIWLGASALWKSLPRNRGPVVPLEDGSATRALRAGLLTNLLNPKVGVFYVSLLPQFLPVGPGSTAWGALLVAIHLAVTFAWYPLLVWTAARARRLLLRDRVRRVLDRLTATVLIGLGVKLATESR</sequence>
<keyword evidence="3 6" id="KW-0812">Transmembrane</keyword>
<keyword evidence="4 6" id="KW-1133">Transmembrane helix</keyword>
<feature type="transmembrane region" description="Helical" evidence="6">
    <location>
        <begin position="40"/>
        <end position="64"/>
    </location>
</feature>
<keyword evidence="8" id="KW-1185">Reference proteome</keyword>
<gene>
    <name evidence="7" type="ORF">JOM49_006491</name>
</gene>
<evidence type="ECO:0000313" key="7">
    <source>
        <dbReference type="EMBL" id="MBP2184965.1"/>
    </source>
</evidence>
<comment type="caution">
    <text evidence="7">The sequence shown here is derived from an EMBL/GenBank/DDBJ whole genome shotgun (WGS) entry which is preliminary data.</text>
</comment>
<evidence type="ECO:0000256" key="2">
    <source>
        <dbReference type="ARBA" id="ARBA00022475"/>
    </source>
</evidence>
<evidence type="ECO:0000256" key="1">
    <source>
        <dbReference type="ARBA" id="ARBA00004651"/>
    </source>
</evidence>
<feature type="transmembrane region" description="Helical" evidence="6">
    <location>
        <begin position="146"/>
        <end position="166"/>
    </location>
</feature>
<evidence type="ECO:0000256" key="4">
    <source>
        <dbReference type="ARBA" id="ARBA00022989"/>
    </source>
</evidence>
<dbReference type="EMBL" id="JAGGMS010000001">
    <property type="protein sequence ID" value="MBP2184965.1"/>
    <property type="molecule type" value="Genomic_DNA"/>
</dbReference>
<dbReference type="Pfam" id="PF01810">
    <property type="entry name" value="LysE"/>
    <property type="match status" value="1"/>
</dbReference>
<accession>A0ABS4PZV2</accession>
<feature type="transmembrane region" description="Helical" evidence="6">
    <location>
        <begin position="113"/>
        <end position="134"/>
    </location>
</feature>
<keyword evidence="5 6" id="KW-0472">Membrane</keyword>
<evidence type="ECO:0000256" key="3">
    <source>
        <dbReference type="ARBA" id="ARBA00022692"/>
    </source>
</evidence>
<proteinExistence type="predicted"/>
<name>A0ABS4PZV2_9PSEU</name>
<dbReference type="PANTHER" id="PTHR30086">
    <property type="entry name" value="ARGININE EXPORTER PROTEIN ARGO"/>
    <property type="match status" value="1"/>
</dbReference>
<feature type="transmembrane region" description="Helical" evidence="6">
    <location>
        <begin position="70"/>
        <end position="92"/>
    </location>
</feature>
<dbReference type="RefSeq" id="WP_209667916.1">
    <property type="nucleotide sequence ID" value="NZ_JAGGMS010000001.1"/>
</dbReference>
<keyword evidence="2" id="KW-1003">Cell membrane</keyword>
<feature type="transmembrane region" description="Helical" evidence="6">
    <location>
        <begin position="6"/>
        <end position="28"/>
    </location>
</feature>
<dbReference type="PIRSF" id="PIRSF006324">
    <property type="entry name" value="LeuE"/>
    <property type="match status" value="1"/>
</dbReference>
<reference evidence="7 8" key="1">
    <citation type="submission" date="2021-03" db="EMBL/GenBank/DDBJ databases">
        <title>Sequencing the genomes of 1000 actinobacteria strains.</title>
        <authorList>
            <person name="Klenk H.-P."/>
        </authorList>
    </citation>
    <scope>NUCLEOTIDE SEQUENCE [LARGE SCALE GENOMIC DNA]</scope>
    <source>
        <strain evidence="7 8">DSM 45510</strain>
    </source>
</reference>